<keyword evidence="2 9" id="KW-1003">Cell membrane</keyword>
<proteinExistence type="inferred from homology"/>
<dbReference type="EC" id="2.5.1.141" evidence="9"/>
<dbReference type="GO" id="GO:0008495">
    <property type="term" value="F:protoheme IX farnesyltransferase activity"/>
    <property type="evidence" value="ECO:0007669"/>
    <property type="project" value="UniProtKB-UniRule"/>
</dbReference>
<dbReference type="InterPro" id="IPR044878">
    <property type="entry name" value="UbiA_sf"/>
</dbReference>
<protein>
    <recommendedName>
        <fullName evidence="9">Protoheme IX farnesyltransferase</fullName>
        <ecNumber evidence="9">2.5.1.141</ecNumber>
    </recommendedName>
    <alternativeName>
        <fullName evidence="9">Heme B farnesyltransferase</fullName>
    </alternativeName>
    <alternativeName>
        <fullName evidence="9">Heme O synthase</fullName>
    </alternativeName>
</protein>
<comment type="subunit">
    <text evidence="9">Interacts with CtaA.</text>
</comment>
<evidence type="ECO:0000256" key="5">
    <source>
        <dbReference type="ARBA" id="ARBA00022989"/>
    </source>
</evidence>
<evidence type="ECO:0000256" key="2">
    <source>
        <dbReference type="ARBA" id="ARBA00022475"/>
    </source>
</evidence>
<dbReference type="PANTHER" id="PTHR43448">
    <property type="entry name" value="PROTOHEME IX FARNESYLTRANSFERASE, MITOCHONDRIAL"/>
    <property type="match status" value="1"/>
</dbReference>
<dbReference type="GO" id="GO:0048034">
    <property type="term" value="P:heme O biosynthetic process"/>
    <property type="evidence" value="ECO:0007669"/>
    <property type="project" value="UniProtKB-UniRule"/>
</dbReference>
<evidence type="ECO:0000313" key="10">
    <source>
        <dbReference type="EMBL" id="MUK90195.1"/>
    </source>
</evidence>
<keyword evidence="4 9" id="KW-0812">Transmembrane</keyword>
<evidence type="ECO:0000256" key="3">
    <source>
        <dbReference type="ARBA" id="ARBA00022679"/>
    </source>
</evidence>
<feature type="transmembrane region" description="Helical" evidence="9">
    <location>
        <begin position="137"/>
        <end position="157"/>
    </location>
</feature>
<reference evidence="10 11" key="1">
    <citation type="submission" date="2019-11" db="EMBL/GenBank/DDBJ databases">
        <authorList>
            <person name="Li X."/>
        </authorList>
    </citation>
    <scope>NUCLEOTIDE SEQUENCE [LARGE SCALE GENOMIC DNA]</scope>
    <source>
        <strain evidence="10 11">L9</strain>
    </source>
</reference>
<comment type="pathway">
    <text evidence="9">Porphyrin-containing compound metabolism; heme O biosynthesis; heme O from protoheme: step 1/1.</text>
</comment>
<dbReference type="InterPro" id="IPR030470">
    <property type="entry name" value="UbiA_prenylTrfase_CS"/>
</dbReference>
<evidence type="ECO:0000256" key="4">
    <source>
        <dbReference type="ARBA" id="ARBA00022692"/>
    </source>
</evidence>
<dbReference type="Proteomes" id="UP000469125">
    <property type="component" value="Unassembled WGS sequence"/>
</dbReference>
<dbReference type="GO" id="GO:0005886">
    <property type="term" value="C:plasma membrane"/>
    <property type="evidence" value="ECO:0007669"/>
    <property type="project" value="UniProtKB-SubCell"/>
</dbReference>
<keyword evidence="7 9" id="KW-0472">Membrane</keyword>
<feature type="transmembrane region" description="Helical" evidence="9">
    <location>
        <begin position="12"/>
        <end position="31"/>
    </location>
</feature>
<dbReference type="InterPro" id="IPR006369">
    <property type="entry name" value="Protohaem_IX_farnesylTrfase"/>
</dbReference>
<keyword evidence="6 9" id="KW-0350">Heme biosynthesis</keyword>
<feature type="transmembrane region" description="Helical" evidence="9">
    <location>
        <begin position="163"/>
        <end position="184"/>
    </location>
</feature>
<feature type="transmembrane region" description="Helical" evidence="9">
    <location>
        <begin position="85"/>
        <end position="107"/>
    </location>
</feature>
<dbReference type="EMBL" id="WOCA01000018">
    <property type="protein sequence ID" value="MUK90195.1"/>
    <property type="molecule type" value="Genomic_DNA"/>
</dbReference>
<gene>
    <name evidence="9" type="primary">ctaB</name>
    <name evidence="10" type="ORF">GMD78_17625</name>
</gene>
<comment type="function">
    <text evidence="9">Converts heme B (protoheme IX) to heme O by substitution of the vinyl group on carbon 2 of heme B porphyrin ring with a hydroxyethyl farnesyl side group.</text>
</comment>
<sequence length="284" mass="31887">MISELKSLFKAGVLVANVLPVLTGFLLALHFNHLSFVEHWDLLVLTLLGSTCIMAGALAINNWYDVDIDTVMERTKRRPTVTGTLSLRTVLLLGVSLSVVGTVLLLFTSIEATIYALIGWITYVFLYTMWSKRRYTFNTLIGSVSGAVTPLIGWAAIESANHIVPIVLFLILFIFQMPHTYVIAIRKYEEYKAAGVAMLPVVKGFQVTKRQTVLYIALLVPIPFLLMSLGTLFVILATFVSGGWLILAISGFYTKDDLTWAYRMFKYSVYYLMIIFMLMIVVTI</sequence>
<keyword evidence="5 9" id="KW-1133">Transmembrane helix</keyword>
<evidence type="ECO:0000256" key="7">
    <source>
        <dbReference type="ARBA" id="ARBA00023136"/>
    </source>
</evidence>
<dbReference type="InterPro" id="IPR000537">
    <property type="entry name" value="UbiA_prenyltransferase"/>
</dbReference>
<comment type="miscellaneous">
    <text evidence="9">Carbon 2 of the heme B porphyrin ring is defined according to the Fischer nomenclature.</text>
</comment>
<keyword evidence="11" id="KW-1185">Reference proteome</keyword>
<dbReference type="HAMAP" id="MF_00154">
    <property type="entry name" value="CyoE_CtaB"/>
    <property type="match status" value="1"/>
</dbReference>
<comment type="catalytic activity">
    <reaction evidence="8 9">
        <text>heme b + (2E,6E)-farnesyl diphosphate + H2O = Fe(II)-heme o + diphosphate</text>
        <dbReference type="Rhea" id="RHEA:28070"/>
        <dbReference type="ChEBI" id="CHEBI:15377"/>
        <dbReference type="ChEBI" id="CHEBI:33019"/>
        <dbReference type="ChEBI" id="CHEBI:60344"/>
        <dbReference type="ChEBI" id="CHEBI:60530"/>
        <dbReference type="ChEBI" id="CHEBI:175763"/>
        <dbReference type="EC" id="2.5.1.141"/>
    </reaction>
</comment>
<comment type="caution">
    <text evidence="10">The sequence shown here is derived from an EMBL/GenBank/DDBJ whole genome shotgun (WGS) entry which is preliminary data.</text>
</comment>
<evidence type="ECO:0000313" key="11">
    <source>
        <dbReference type="Proteomes" id="UP000469125"/>
    </source>
</evidence>
<evidence type="ECO:0000256" key="6">
    <source>
        <dbReference type="ARBA" id="ARBA00023133"/>
    </source>
</evidence>
<evidence type="ECO:0000256" key="9">
    <source>
        <dbReference type="HAMAP-Rule" id="MF_00154"/>
    </source>
</evidence>
<keyword evidence="3 9" id="KW-0808">Transferase</keyword>
<evidence type="ECO:0000256" key="8">
    <source>
        <dbReference type="ARBA" id="ARBA00047690"/>
    </source>
</evidence>
<dbReference type="Pfam" id="PF01040">
    <property type="entry name" value="UbiA"/>
    <property type="match status" value="1"/>
</dbReference>
<dbReference type="PROSITE" id="PS00943">
    <property type="entry name" value="UBIA"/>
    <property type="match status" value="1"/>
</dbReference>
<accession>A0A6N8FL52</accession>
<comment type="subcellular location">
    <subcellularLocation>
        <location evidence="9">Cell membrane</location>
        <topology evidence="9">Multi-pass membrane protein</topology>
    </subcellularLocation>
    <subcellularLocation>
        <location evidence="1">Membrane</location>
        <topology evidence="1">Multi-pass membrane protein</topology>
    </subcellularLocation>
</comment>
<organism evidence="10 11">
    <name type="scientific">Ornithinibacillus caprae</name>
    <dbReference type="NCBI Taxonomy" id="2678566"/>
    <lineage>
        <taxon>Bacteria</taxon>
        <taxon>Bacillati</taxon>
        <taxon>Bacillota</taxon>
        <taxon>Bacilli</taxon>
        <taxon>Bacillales</taxon>
        <taxon>Bacillaceae</taxon>
        <taxon>Ornithinibacillus</taxon>
    </lineage>
</organism>
<dbReference type="PANTHER" id="PTHR43448:SF2">
    <property type="entry name" value="PROTOHEME IX FARNESYLTRANSFERASE, MITOCHONDRIAL"/>
    <property type="match status" value="1"/>
</dbReference>
<dbReference type="AlphaFoldDB" id="A0A6N8FL52"/>
<dbReference type="NCBIfam" id="TIGR01473">
    <property type="entry name" value="cyoE_ctaB"/>
    <property type="match status" value="1"/>
</dbReference>
<dbReference type="UniPathway" id="UPA00834">
    <property type="reaction ID" value="UER00712"/>
</dbReference>
<feature type="transmembrane region" description="Helical" evidence="9">
    <location>
        <begin position="213"/>
        <end position="240"/>
    </location>
</feature>
<feature type="transmembrane region" description="Helical" evidence="9">
    <location>
        <begin position="260"/>
        <end position="282"/>
    </location>
</feature>
<dbReference type="Gene3D" id="1.10.357.140">
    <property type="entry name" value="UbiA prenyltransferase"/>
    <property type="match status" value="1"/>
</dbReference>
<comment type="similarity">
    <text evidence="9">Belongs to the UbiA prenyltransferase family. Protoheme IX farnesyltransferase subfamily.</text>
</comment>
<feature type="transmembrane region" description="Helical" evidence="9">
    <location>
        <begin position="113"/>
        <end position="130"/>
    </location>
</feature>
<evidence type="ECO:0000256" key="1">
    <source>
        <dbReference type="ARBA" id="ARBA00004141"/>
    </source>
</evidence>
<name>A0A6N8FL52_9BACI</name>
<feature type="transmembrane region" description="Helical" evidence="9">
    <location>
        <begin position="43"/>
        <end position="64"/>
    </location>
</feature>
<dbReference type="CDD" id="cd13957">
    <property type="entry name" value="PT_UbiA_Cox10"/>
    <property type="match status" value="1"/>
</dbReference>